<proteinExistence type="predicted"/>
<comment type="caution">
    <text evidence="2">The sequence shown here is derived from an EMBL/GenBank/DDBJ whole genome shotgun (WGS) entry which is preliminary data.</text>
</comment>
<evidence type="ECO:0008006" key="4">
    <source>
        <dbReference type="Google" id="ProtNLM"/>
    </source>
</evidence>
<feature type="signal peptide" evidence="1">
    <location>
        <begin position="1"/>
        <end position="19"/>
    </location>
</feature>
<evidence type="ECO:0000313" key="2">
    <source>
        <dbReference type="EMBL" id="MBO8454033.1"/>
    </source>
</evidence>
<dbReference type="EMBL" id="JADIMJ010000071">
    <property type="protein sequence ID" value="MBO8454033.1"/>
    <property type="molecule type" value="Genomic_DNA"/>
</dbReference>
<feature type="chain" id="PRO_5036807531" description="BACON domain-containing protein" evidence="1">
    <location>
        <begin position="20"/>
        <end position="896"/>
    </location>
</feature>
<gene>
    <name evidence="2" type="ORF">IAC07_04835</name>
</gene>
<dbReference type="PROSITE" id="PS51257">
    <property type="entry name" value="PROKAR_LIPOPROTEIN"/>
    <property type="match status" value="1"/>
</dbReference>
<keyword evidence="1" id="KW-0732">Signal</keyword>
<evidence type="ECO:0000313" key="3">
    <source>
        <dbReference type="Proteomes" id="UP000771749"/>
    </source>
</evidence>
<organism evidence="2 3">
    <name type="scientific">Candidatus Cryptobacteroides gallistercoris</name>
    <dbReference type="NCBI Taxonomy" id="2840765"/>
    <lineage>
        <taxon>Bacteria</taxon>
        <taxon>Pseudomonadati</taxon>
        <taxon>Bacteroidota</taxon>
        <taxon>Bacteroidia</taxon>
        <taxon>Bacteroidales</taxon>
        <taxon>Candidatus Cryptobacteroides</taxon>
    </lineage>
</organism>
<accession>A0A940DMX5</accession>
<dbReference type="AlphaFoldDB" id="A0A940DMX5"/>
<sequence>MKKFLYLFLIPALVLSGCAQEELSPVLVVETPAPLAFNSTEGVIVYEVQNAERGISVDARADQDWIHDFDYSSDGEIRFAVDRNDGSGIRNAMVTVTYGPVEPVIVTIKQLSVAESGSAAIIVESETPLEAEPDGTEVLIEYEVENYVTGQEITAEADAEWANHFEYPEYGVIKIFPEVNFYESGRSANIMLSYPNAEPVVIELIQKPAESVDDRFVINVTGVTEVEATVSWFPDDKNMTYVNGLVPKSVLDEYEGDYDRYIRDDIDYLKSEASRLGVELSVYLEGVLQKGDKGVKWSSLEPGTEYCAYAYGLDTDADILTRMTVVRFSTKSPEQLDCDFEFSLESSTDSDLSVRVIPSNENVRYYTGIISKADYETAGSDQAIMDEIVDYIEEEIWIAQLFQVWKQWSDFTQLGEYIVSAENLFSDTDYYAYAFGLEDQGLITTNFQKAPFTTNAHQITDDCTFEISSEVTTSYMADFDIVPSDPSTKYYVTCLTTEYFSSYSRSDLATILINEANSYEYDWMNGEYTFSGEQHLNSYRDLGINPLDPSTNYTLVLFGVDADGRRTTDVYYEQFRTRVLVPSDMTFGLGVTDVKTSEVTLTCEPSRDDELYVLGCMPVERYEEYGSDEAAIAAVVEYWSNSSMYYVTYSGQKNLPTQIDLFYNSIKPNTDYYVMAFGYMGAVTTGLTKVRFTTPGSDIPVSDASVDISYEILDGDDLVRDDPNTYPPELWSDNAGAKITITPGEGTAGWYFVTFKNSFSEIYLMPTDQLIEEVKRYGSYKKTEALVRMSWNSSIVAVAVPEDAEGICGKPVIVEIVAAYGAMSPYSVPLEFRPLEIASPDLTPHNVSSPRPFELKGYKTATREDFNARFGVQPRPEGIAEKPERMLFGEGGESAM</sequence>
<protein>
    <recommendedName>
        <fullName evidence="4">BACON domain-containing protein</fullName>
    </recommendedName>
</protein>
<name>A0A940DMX5_9BACT</name>
<dbReference type="Proteomes" id="UP000771749">
    <property type="component" value="Unassembled WGS sequence"/>
</dbReference>
<evidence type="ECO:0000256" key="1">
    <source>
        <dbReference type="SAM" id="SignalP"/>
    </source>
</evidence>
<reference evidence="2" key="2">
    <citation type="journal article" date="2021" name="PeerJ">
        <title>Extensive microbial diversity within the chicken gut microbiome revealed by metagenomics and culture.</title>
        <authorList>
            <person name="Gilroy R."/>
            <person name="Ravi A."/>
            <person name="Getino M."/>
            <person name="Pursley I."/>
            <person name="Horton D.L."/>
            <person name="Alikhan N.F."/>
            <person name="Baker D."/>
            <person name="Gharbi K."/>
            <person name="Hall N."/>
            <person name="Watson M."/>
            <person name="Adriaenssens E.M."/>
            <person name="Foster-Nyarko E."/>
            <person name="Jarju S."/>
            <person name="Secka A."/>
            <person name="Antonio M."/>
            <person name="Oren A."/>
            <person name="Chaudhuri R.R."/>
            <person name="La Ragione R."/>
            <person name="Hildebrand F."/>
            <person name="Pallen M.J."/>
        </authorList>
    </citation>
    <scope>NUCLEOTIDE SEQUENCE</scope>
    <source>
        <strain evidence="2">F1-3629</strain>
    </source>
</reference>
<reference evidence="2" key="1">
    <citation type="submission" date="2020-10" db="EMBL/GenBank/DDBJ databases">
        <authorList>
            <person name="Gilroy R."/>
        </authorList>
    </citation>
    <scope>NUCLEOTIDE SEQUENCE</scope>
    <source>
        <strain evidence="2">F1-3629</strain>
    </source>
</reference>